<comment type="caution">
    <text evidence="2">The sequence shown here is derived from an EMBL/GenBank/DDBJ whole genome shotgun (WGS) entry which is preliminary data.</text>
</comment>
<organism evidence="2 3">
    <name type="scientific">Staphylotrichum tortipilum</name>
    <dbReference type="NCBI Taxonomy" id="2831512"/>
    <lineage>
        <taxon>Eukaryota</taxon>
        <taxon>Fungi</taxon>
        <taxon>Dikarya</taxon>
        <taxon>Ascomycota</taxon>
        <taxon>Pezizomycotina</taxon>
        <taxon>Sordariomycetes</taxon>
        <taxon>Sordariomycetidae</taxon>
        <taxon>Sordariales</taxon>
        <taxon>Chaetomiaceae</taxon>
        <taxon>Staphylotrichum</taxon>
    </lineage>
</organism>
<sequence length="214" mass="23581">AGNLGAHQSGRASLDYRLREAPHLHKQVIYLLEDLTQSLDDALLLVNPSTPPKTLDQDDPDPGGKDGFTDSEDEETSPERSLTGLSIDVKEAIDCLLRLSVAIANPAPHERVRTLGLGPIEDMSYRETYDIGYVQDKFPAISDELATALGKALTRRRQFFKYRDAHRQRLGSGLDNAREADTSRTEVVPMTVASSLPEHLWTTLVVHAPSPPCV</sequence>
<keyword evidence="3" id="KW-1185">Reference proteome</keyword>
<dbReference type="Proteomes" id="UP001303889">
    <property type="component" value="Unassembled WGS sequence"/>
</dbReference>
<evidence type="ECO:0000256" key="1">
    <source>
        <dbReference type="SAM" id="MobiDB-lite"/>
    </source>
</evidence>
<dbReference type="AlphaFoldDB" id="A0AAN6MAD0"/>
<evidence type="ECO:0000313" key="2">
    <source>
        <dbReference type="EMBL" id="KAK3896368.1"/>
    </source>
</evidence>
<accession>A0AAN6MAD0</accession>
<dbReference type="PANTHER" id="PTHR35391">
    <property type="entry name" value="C2H2-TYPE DOMAIN-CONTAINING PROTEIN-RELATED"/>
    <property type="match status" value="1"/>
</dbReference>
<proteinExistence type="predicted"/>
<reference evidence="2" key="1">
    <citation type="journal article" date="2023" name="Mol. Phylogenet. Evol.">
        <title>Genome-scale phylogeny and comparative genomics of the fungal order Sordariales.</title>
        <authorList>
            <person name="Hensen N."/>
            <person name="Bonometti L."/>
            <person name="Westerberg I."/>
            <person name="Brannstrom I.O."/>
            <person name="Guillou S."/>
            <person name="Cros-Aarteil S."/>
            <person name="Calhoun S."/>
            <person name="Haridas S."/>
            <person name="Kuo A."/>
            <person name="Mondo S."/>
            <person name="Pangilinan J."/>
            <person name="Riley R."/>
            <person name="LaButti K."/>
            <person name="Andreopoulos B."/>
            <person name="Lipzen A."/>
            <person name="Chen C."/>
            <person name="Yan M."/>
            <person name="Daum C."/>
            <person name="Ng V."/>
            <person name="Clum A."/>
            <person name="Steindorff A."/>
            <person name="Ohm R.A."/>
            <person name="Martin F."/>
            <person name="Silar P."/>
            <person name="Natvig D.O."/>
            <person name="Lalanne C."/>
            <person name="Gautier V."/>
            <person name="Ament-Velasquez S.L."/>
            <person name="Kruys A."/>
            <person name="Hutchinson M.I."/>
            <person name="Powell A.J."/>
            <person name="Barry K."/>
            <person name="Miller A.N."/>
            <person name="Grigoriev I.V."/>
            <person name="Debuchy R."/>
            <person name="Gladieux P."/>
            <person name="Hiltunen Thoren M."/>
            <person name="Johannesson H."/>
        </authorList>
    </citation>
    <scope>NUCLEOTIDE SEQUENCE</scope>
    <source>
        <strain evidence="2">CBS 103.79</strain>
    </source>
</reference>
<feature type="region of interest" description="Disordered" evidence="1">
    <location>
        <begin position="46"/>
        <end position="82"/>
    </location>
</feature>
<dbReference type="EMBL" id="MU856754">
    <property type="protein sequence ID" value="KAK3896368.1"/>
    <property type="molecule type" value="Genomic_DNA"/>
</dbReference>
<gene>
    <name evidence="2" type="ORF">C8A05DRAFT_20639</name>
</gene>
<reference evidence="2" key="2">
    <citation type="submission" date="2023-05" db="EMBL/GenBank/DDBJ databases">
        <authorList>
            <consortium name="Lawrence Berkeley National Laboratory"/>
            <person name="Steindorff A."/>
            <person name="Hensen N."/>
            <person name="Bonometti L."/>
            <person name="Westerberg I."/>
            <person name="Brannstrom I.O."/>
            <person name="Guillou S."/>
            <person name="Cros-Aarteil S."/>
            <person name="Calhoun S."/>
            <person name="Haridas S."/>
            <person name="Kuo A."/>
            <person name="Mondo S."/>
            <person name="Pangilinan J."/>
            <person name="Riley R."/>
            <person name="Labutti K."/>
            <person name="Andreopoulos B."/>
            <person name="Lipzen A."/>
            <person name="Chen C."/>
            <person name="Yanf M."/>
            <person name="Daum C."/>
            <person name="Ng V."/>
            <person name="Clum A."/>
            <person name="Ohm R."/>
            <person name="Martin F."/>
            <person name="Silar P."/>
            <person name="Natvig D."/>
            <person name="Lalanne C."/>
            <person name="Gautier V."/>
            <person name="Ament-Velasquez S.L."/>
            <person name="Kruys A."/>
            <person name="Hutchinson M.I."/>
            <person name="Powell A.J."/>
            <person name="Barry K."/>
            <person name="Miller A.N."/>
            <person name="Grigoriev I.V."/>
            <person name="Debuchy R."/>
            <person name="Gladieux P."/>
            <person name="Thoren M.H."/>
            <person name="Johannesson H."/>
        </authorList>
    </citation>
    <scope>NUCLEOTIDE SEQUENCE</scope>
    <source>
        <strain evidence="2">CBS 103.79</strain>
    </source>
</reference>
<name>A0AAN6MAD0_9PEZI</name>
<dbReference type="PANTHER" id="PTHR35391:SF7">
    <property type="entry name" value="C2H2-TYPE DOMAIN-CONTAINING PROTEIN"/>
    <property type="match status" value="1"/>
</dbReference>
<protein>
    <submittedName>
        <fullName evidence="2">Uncharacterized protein</fullName>
    </submittedName>
</protein>
<feature type="non-terminal residue" evidence="2">
    <location>
        <position position="1"/>
    </location>
</feature>
<evidence type="ECO:0000313" key="3">
    <source>
        <dbReference type="Proteomes" id="UP001303889"/>
    </source>
</evidence>